<dbReference type="Gene3D" id="1.20.144.10">
    <property type="entry name" value="Phosphatidic acid phosphatase type 2/haloperoxidase"/>
    <property type="match status" value="1"/>
</dbReference>
<evidence type="ECO:0000256" key="10">
    <source>
        <dbReference type="SAM" id="Phobius"/>
    </source>
</evidence>
<reference evidence="12 13" key="1">
    <citation type="submission" date="2017-10" db="EMBL/GenBank/DDBJ databases">
        <title>Whole genome sequencing of members of genus Pseudoxanthomonas.</title>
        <authorList>
            <person name="Kumar S."/>
            <person name="Bansal K."/>
            <person name="Kaur A."/>
            <person name="Patil P."/>
            <person name="Sharma S."/>
            <person name="Patil P.B."/>
        </authorList>
    </citation>
    <scope>NUCLEOTIDE SEQUENCE [LARGE SCALE GENOMIC DNA]</scope>
    <source>
        <strain evidence="12 13">DSM 17801</strain>
    </source>
</reference>
<comment type="subcellular location">
    <subcellularLocation>
        <location evidence="1">Cell membrane</location>
        <topology evidence="1">Multi-pass membrane protein</topology>
    </subcellularLocation>
</comment>
<dbReference type="Proteomes" id="UP000788419">
    <property type="component" value="Unassembled WGS sequence"/>
</dbReference>
<dbReference type="EMBL" id="PDWN01000004">
    <property type="protein sequence ID" value="KAF1695862.1"/>
    <property type="molecule type" value="Genomic_DNA"/>
</dbReference>
<dbReference type="SUPFAM" id="SSF48317">
    <property type="entry name" value="Acid phosphatase/Vanadium-dependent haloperoxidase"/>
    <property type="match status" value="1"/>
</dbReference>
<evidence type="ECO:0000256" key="6">
    <source>
        <dbReference type="ARBA" id="ARBA00022989"/>
    </source>
</evidence>
<evidence type="ECO:0000256" key="9">
    <source>
        <dbReference type="ARBA" id="ARBA00047594"/>
    </source>
</evidence>
<dbReference type="SMART" id="SM00014">
    <property type="entry name" value="acidPPc"/>
    <property type="match status" value="1"/>
</dbReference>
<dbReference type="PANTHER" id="PTHR14969">
    <property type="entry name" value="SPHINGOSINE-1-PHOSPHATE PHOSPHOHYDROLASE"/>
    <property type="match status" value="1"/>
</dbReference>
<keyword evidence="3" id="KW-1003">Cell membrane</keyword>
<evidence type="ECO:0000256" key="1">
    <source>
        <dbReference type="ARBA" id="ARBA00004651"/>
    </source>
</evidence>
<dbReference type="Pfam" id="PF01569">
    <property type="entry name" value="PAP2"/>
    <property type="match status" value="1"/>
</dbReference>
<evidence type="ECO:0000313" key="13">
    <source>
        <dbReference type="Proteomes" id="UP000788419"/>
    </source>
</evidence>
<accession>A0ABQ6Z8U6</accession>
<organism evidence="12 13">
    <name type="scientific">Pseudoxanthomonas daejeonensis</name>
    <dbReference type="NCBI Taxonomy" id="266062"/>
    <lineage>
        <taxon>Bacteria</taxon>
        <taxon>Pseudomonadati</taxon>
        <taxon>Pseudomonadota</taxon>
        <taxon>Gammaproteobacteria</taxon>
        <taxon>Lysobacterales</taxon>
        <taxon>Lysobacteraceae</taxon>
        <taxon>Pseudoxanthomonas</taxon>
    </lineage>
</organism>
<feature type="transmembrane region" description="Helical" evidence="10">
    <location>
        <begin position="140"/>
        <end position="160"/>
    </location>
</feature>
<proteinExistence type="predicted"/>
<protein>
    <recommendedName>
        <fullName evidence="2">undecaprenyl-diphosphate phosphatase</fullName>
        <ecNumber evidence="2">3.6.1.27</ecNumber>
    </recommendedName>
    <alternativeName>
        <fullName evidence="8">Undecaprenyl pyrophosphate phosphatase</fullName>
    </alternativeName>
</protein>
<evidence type="ECO:0000256" key="3">
    <source>
        <dbReference type="ARBA" id="ARBA00022475"/>
    </source>
</evidence>
<keyword evidence="5" id="KW-0378">Hydrolase</keyword>
<dbReference type="RefSeq" id="WP_162409062.1">
    <property type="nucleotide sequence ID" value="NZ_PDWN01000004.1"/>
</dbReference>
<sequence>MPLSPPERTHAPFPAPRRRPTALLRARDRGWCVRANRWGARGVVRRYFATISRLGDGVFWYTLMAVLVVADGLAGLAASLHLALTGVVALTLYRRLKRWTRRPRPFTADGRIQAWVAPLDEFSFPSGHTLHAVTFSGVALAYYPWLATVLVPFTASVAVSRVVLGLHYPSDVLAATAIGSLLAGASLWLGSLL</sequence>
<gene>
    <name evidence="12" type="ORF">CSC65_05000</name>
</gene>
<feature type="domain" description="Phosphatidic acid phosphatase type 2/haloperoxidase" evidence="11">
    <location>
        <begin position="78"/>
        <end position="187"/>
    </location>
</feature>
<evidence type="ECO:0000256" key="8">
    <source>
        <dbReference type="ARBA" id="ARBA00032707"/>
    </source>
</evidence>
<evidence type="ECO:0000313" key="12">
    <source>
        <dbReference type="EMBL" id="KAF1695862.1"/>
    </source>
</evidence>
<dbReference type="EC" id="3.6.1.27" evidence="2"/>
<keyword evidence="7 10" id="KW-0472">Membrane</keyword>
<name>A0ABQ6Z8U6_9GAMM</name>
<comment type="caution">
    <text evidence="12">The sequence shown here is derived from an EMBL/GenBank/DDBJ whole genome shotgun (WGS) entry which is preliminary data.</text>
</comment>
<evidence type="ECO:0000256" key="7">
    <source>
        <dbReference type="ARBA" id="ARBA00023136"/>
    </source>
</evidence>
<evidence type="ECO:0000256" key="2">
    <source>
        <dbReference type="ARBA" id="ARBA00012374"/>
    </source>
</evidence>
<dbReference type="PANTHER" id="PTHR14969:SF62">
    <property type="entry name" value="DECAPRENYLPHOSPHORYL-5-PHOSPHORIBOSE PHOSPHATASE RV3807C-RELATED"/>
    <property type="match status" value="1"/>
</dbReference>
<evidence type="ECO:0000256" key="5">
    <source>
        <dbReference type="ARBA" id="ARBA00022801"/>
    </source>
</evidence>
<feature type="transmembrane region" description="Helical" evidence="10">
    <location>
        <begin position="172"/>
        <end position="190"/>
    </location>
</feature>
<keyword evidence="6 10" id="KW-1133">Transmembrane helix</keyword>
<dbReference type="InterPro" id="IPR000326">
    <property type="entry name" value="PAP2/HPO"/>
</dbReference>
<evidence type="ECO:0000259" key="11">
    <source>
        <dbReference type="SMART" id="SM00014"/>
    </source>
</evidence>
<evidence type="ECO:0000256" key="4">
    <source>
        <dbReference type="ARBA" id="ARBA00022692"/>
    </source>
</evidence>
<dbReference type="InterPro" id="IPR036938">
    <property type="entry name" value="PAP2/HPO_sf"/>
</dbReference>
<keyword evidence="4 10" id="KW-0812">Transmembrane</keyword>
<feature type="transmembrane region" description="Helical" evidence="10">
    <location>
        <begin position="60"/>
        <end position="93"/>
    </location>
</feature>
<keyword evidence="13" id="KW-1185">Reference proteome</keyword>
<comment type="catalytic activity">
    <reaction evidence="9">
        <text>di-trans,octa-cis-undecaprenyl diphosphate + H2O = di-trans,octa-cis-undecaprenyl phosphate + phosphate + H(+)</text>
        <dbReference type="Rhea" id="RHEA:28094"/>
        <dbReference type="ChEBI" id="CHEBI:15377"/>
        <dbReference type="ChEBI" id="CHEBI:15378"/>
        <dbReference type="ChEBI" id="CHEBI:43474"/>
        <dbReference type="ChEBI" id="CHEBI:58405"/>
        <dbReference type="ChEBI" id="CHEBI:60392"/>
        <dbReference type="EC" id="3.6.1.27"/>
    </reaction>
</comment>